<dbReference type="CDD" id="cd00603">
    <property type="entry name" value="IPT_PCSR"/>
    <property type="match status" value="1"/>
</dbReference>
<dbReference type="InterPro" id="IPR008979">
    <property type="entry name" value="Galactose-bd-like_sf"/>
</dbReference>
<dbReference type="Pfam" id="PF01833">
    <property type="entry name" value="TIG"/>
    <property type="match status" value="1"/>
</dbReference>
<dbReference type="InterPro" id="IPR014756">
    <property type="entry name" value="Ig_E-set"/>
</dbReference>
<protein>
    <submittedName>
        <fullName evidence="7">Uncharacterized protein</fullName>
    </submittedName>
</protein>
<dbReference type="GO" id="GO:0005886">
    <property type="term" value="C:plasma membrane"/>
    <property type="evidence" value="ECO:0007669"/>
    <property type="project" value="UniProtKB-SubCell"/>
</dbReference>
<feature type="domain" description="Cadherin" evidence="6">
    <location>
        <begin position="2192"/>
        <end position="2297"/>
    </location>
</feature>
<comment type="caution">
    <text evidence="7">The sequence shown here is derived from an EMBL/GenBank/DDBJ whole genome shotgun (WGS) entry which is preliminary data.</text>
</comment>
<dbReference type="SUPFAM" id="SSF81296">
    <property type="entry name" value="E set domains"/>
    <property type="match status" value="2"/>
</dbReference>
<feature type="transmembrane region" description="Helical" evidence="4">
    <location>
        <begin position="7430"/>
        <end position="7450"/>
    </location>
</feature>
<dbReference type="SMART" id="SM00112">
    <property type="entry name" value="CA"/>
    <property type="match status" value="43"/>
</dbReference>
<dbReference type="Gene3D" id="2.60.40.60">
    <property type="entry name" value="Cadherins"/>
    <property type="match status" value="44"/>
</dbReference>
<name>A0A081ABB5_PHYNI</name>
<feature type="domain" description="Cadherin" evidence="6">
    <location>
        <begin position="2951"/>
        <end position="3053"/>
    </location>
</feature>
<feature type="domain" description="Cadherin" evidence="6">
    <location>
        <begin position="1662"/>
        <end position="1764"/>
    </location>
</feature>
<feature type="domain" description="Cadherin" evidence="6">
    <location>
        <begin position="5237"/>
        <end position="5348"/>
    </location>
</feature>
<dbReference type="Pfam" id="PF00754">
    <property type="entry name" value="F5_F8_type_C"/>
    <property type="match status" value="1"/>
</dbReference>
<feature type="domain" description="Cadherin" evidence="6">
    <location>
        <begin position="2728"/>
        <end position="2836"/>
    </location>
</feature>
<evidence type="ECO:0000313" key="8">
    <source>
        <dbReference type="Proteomes" id="UP000028582"/>
    </source>
</evidence>
<dbReference type="GO" id="GO:0007156">
    <property type="term" value="P:homophilic cell adhesion via plasma membrane adhesion molecules"/>
    <property type="evidence" value="ECO:0007669"/>
    <property type="project" value="InterPro"/>
</dbReference>
<keyword evidence="1 4" id="KW-0812">Transmembrane</keyword>
<feature type="domain" description="Cadherin" evidence="6">
    <location>
        <begin position="4804"/>
        <end position="4896"/>
    </location>
</feature>
<feature type="domain" description="Cadherin" evidence="6">
    <location>
        <begin position="740"/>
        <end position="860"/>
    </location>
</feature>
<feature type="compositionally biased region" description="Polar residues" evidence="3">
    <location>
        <begin position="7731"/>
        <end position="7742"/>
    </location>
</feature>
<feature type="domain" description="Cadherin" evidence="6">
    <location>
        <begin position="4923"/>
        <end position="5023"/>
    </location>
</feature>
<feature type="domain" description="Cadherin" evidence="6">
    <location>
        <begin position="535"/>
        <end position="635"/>
    </location>
</feature>
<feature type="domain" description="Cadherin" evidence="6">
    <location>
        <begin position="2305"/>
        <end position="2401"/>
    </location>
</feature>
<feature type="transmembrane region" description="Helical" evidence="4">
    <location>
        <begin position="7179"/>
        <end position="7199"/>
    </location>
</feature>
<dbReference type="PROSITE" id="PS50022">
    <property type="entry name" value="FA58C_3"/>
    <property type="match status" value="1"/>
</dbReference>
<dbReference type="EMBL" id="ANJA01001597">
    <property type="protein sequence ID" value="ETO76176.1"/>
    <property type="molecule type" value="Genomic_DNA"/>
</dbReference>
<feature type="domain" description="Cadherin" evidence="6">
    <location>
        <begin position="3512"/>
        <end position="3606"/>
    </location>
</feature>
<feature type="transmembrane region" description="Helical" evidence="4">
    <location>
        <begin position="7362"/>
        <end position="7384"/>
    </location>
</feature>
<feature type="domain" description="Cadherin" evidence="6">
    <location>
        <begin position="5349"/>
        <end position="5459"/>
    </location>
</feature>
<feature type="domain" description="Cadherin" evidence="6">
    <location>
        <begin position="4069"/>
        <end position="4141"/>
    </location>
</feature>
<dbReference type="PRINTS" id="PR00205">
    <property type="entry name" value="CADHERIN"/>
</dbReference>
<dbReference type="SMART" id="SM00429">
    <property type="entry name" value="IPT"/>
    <property type="match status" value="3"/>
</dbReference>
<evidence type="ECO:0000256" key="1">
    <source>
        <dbReference type="ARBA" id="ARBA00022692"/>
    </source>
</evidence>
<feature type="domain" description="Cadherin" evidence="6">
    <location>
        <begin position="1554"/>
        <end position="1655"/>
    </location>
</feature>
<dbReference type="InterPro" id="IPR002126">
    <property type="entry name" value="Cadherin-like_dom"/>
</dbReference>
<feature type="domain" description="Cadherin" evidence="6">
    <location>
        <begin position="637"/>
        <end position="739"/>
    </location>
</feature>
<feature type="domain" description="Cadherin" evidence="6">
    <location>
        <begin position="4693"/>
        <end position="4796"/>
    </location>
</feature>
<evidence type="ECO:0000259" key="6">
    <source>
        <dbReference type="PROSITE" id="PS50268"/>
    </source>
</evidence>
<feature type="domain" description="Cadherin" evidence="6">
    <location>
        <begin position="2622"/>
        <end position="2747"/>
    </location>
</feature>
<feature type="domain" description="Cadherin" evidence="6">
    <location>
        <begin position="3268"/>
        <end position="3383"/>
    </location>
</feature>
<feature type="domain" description="Cadherin" evidence="6">
    <location>
        <begin position="301"/>
        <end position="434"/>
    </location>
</feature>
<feature type="domain" description="Cadherin" evidence="6">
    <location>
        <begin position="3608"/>
        <end position="3716"/>
    </location>
</feature>
<feature type="domain" description="Cadherin" evidence="6">
    <location>
        <begin position="2521"/>
        <end position="2621"/>
    </location>
</feature>
<dbReference type="Gene3D" id="2.60.120.260">
    <property type="entry name" value="Galactose-binding domain-like"/>
    <property type="match status" value="1"/>
</dbReference>
<reference evidence="7 8" key="1">
    <citation type="submission" date="2013-11" db="EMBL/GenBank/DDBJ databases">
        <title>The Genome Sequence of Phytophthora parasitica P1976.</title>
        <authorList>
            <consortium name="The Broad Institute Genomics Platform"/>
            <person name="Russ C."/>
            <person name="Tyler B."/>
            <person name="Panabieres F."/>
            <person name="Shan W."/>
            <person name="Tripathy S."/>
            <person name="Grunwald N."/>
            <person name="Machado M."/>
            <person name="Johnson C.S."/>
            <person name="Walker B."/>
            <person name="Young S."/>
            <person name="Zeng Q."/>
            <person name="Gargeya S."/>
            <person name="Fitzgerald M."/>
            <person name="Haas B."/>
            <person name="Abouelleil A."/>
            <person name="Allen A.W."/>
            <person name="Alvarado L."/>
            <person name="Arachchi H.M."/>
            <person name="Berlin A.M."/>
            <person name="Chapman S.B."/>
            <person name="Gainer-Dewar J."/>
            <person name="Goldberg J."/>
            <person name="Griggs A."/>
            <person name="Gujja S."/>
            <person name="Hansen M."/>
            <person name="Howarth C."/>
            <person name="Imamovic A."/>
            <person name="Ireland A."/>
            <person name="Larimer J."/>
            <person name="McCowan C."/>
            <person name="Murphy C."/>
            <person name="Pearson M."/>
            <person name="Poon T.W."/>
            <person name="Priest M."/>
            <person name="Roberts A."/>
            <person name="Saif S."/>
            <person name="Shea T."/>
            <person name="Sisk P."/>
            <person name="Sykes S."/>
            <person name="Wortman J."/>
            <person name="Nusbaum C."/>
            <person name="Birren B."/>
        </authorList>
    </citation>
    <scope>NUCLEOTIDE SEQUENCE [LARGE SCALE GENOMIC DNA]</scope>
    <source>
        <strain evidence="7 8">P1976</strain>
    </source>
</reference>
<dbReference type="CDD" id="cd11304">
    <property type="entry name" value="Cadherin_repeat"/>
    <property type="match status" value="44"/>
</dbReference>
<accession>A0A081ABB5</accession>
<feature type="domain" description="Cadherin" evidence="6">
    <location>
        <begin position="1044"/>
        <end position="1144"/>
    </location>
</feature>
<feature type="domain" description="Cadherin" evidence="6">
    <location>
        <begin position="1789"/>
        <end position="1882"/>
    </location>
</feature>
<dbReference type="FunFam" id="2.60.40.60:FF:000266">
    <property type="entry name" value="Cadherin 23"/>
    <property type="match status" value="1"/>
</dbReference>
<feature type="domain" description="Cadherin" evidence="6">
    <location>
        <begin position="5022"/>
        <end position="5128"/>
    </location>
</feature>
<feature type="domain" description="F5/8 type C" evidence="5">
    <location>
        <begin position="84"/>
        <end position="245"/>
    </location>
</feature>
<dbReference type="PANTHER" id="PTHR24026:SF126">
    <property type="entry name" value="PROTOCADHERIN FAT 4"/>
    <property type="match status" value="1"/>
</dbReference>
<evidence type="ECO:0000256" key="4">
    <source>
        <dbReference type="SAM" id="Phobius"/>
    </source>
</evidence>
<dbReference type="InterPro" id="IPR002909">
    <property type="entry name" value="IPT_dom"/>
</dbReference>
<feature type="domain" description="Cadherin" evidence="6">
    <location>
        <begin position="3717"/>
        <end position="3826"/>
    </location>
</feature>
<feature type="domain" description="Cadherin" evidence="6">
    <location>
        <begin position="958"/>
        <end position="1044"/>
    </location>
</feature>
<feature type="domain" description="Cadherin" evidence="6">
    <location>
        <begin position="4479"/>
        <end position="4586"/>
    </location>
</feature>
<feature type="region of interest" description="Disordered" evidence="3">
    <location>
        <begin position="7658"/>
        <end position="7686"/>
    </location>
</feature>
<gene>
    <name evidence="7" type="ORF">F444_08392</name>
</gene>
<dbReference type="OrthoDB" id="189446at2759"/>
<feature type="transmembrane region" description="Helical" evidence="4">
    <location>
        <begin position="7456"/>
        <end position="7472"/>
    </location>
</feature>
<feature type="domain" description="Cadherin" evidence="6">
    <location>
        <begin position="4386"/>
        <end position="4478"/>
    </location>
</feature>
<feature type="domain" description="Cadherin" evidence="6">
    <location>
        <begin position="1267"/>
        <end position="1368"/>
    </location>
</feature>
<feature type="domain" description="Cadherin" evidence="6">
    <location>
        <begin position="2089"/>
        <end position="2193"/>
    </location>
</feature>
<evidence type="ECO:0000256" key="3">
    <source>
        <dbReference type="SAM" id="MobiDB-lite"/>
    </source>
</evidence>
<evidence type="ECO:0000259" key="5">
    <source>
        <dbReference type="PROSITE" id="PS50022"/>
    </source>
</evidence>
<feature type="domain" description="Cadherin" evidence="6">
    <location>
        <begin position="4274"/>
        <end position="4381"/>
    </location>
</feature>
<dbReference type="InterPro" id="IPR013783">
    <property type="entry name" value="Ig-like_fold"/>
</dbReference>
<sequence length="7796" mass="842843">FNVVADTGVSGVDYAKGSEYCAGQGLRLCDLMDLETLCIDPHYSPATFPTASQGSIKVSPCSSSAVKAELNAGNAQLACCTQYSDSKLIGNSSRPMLRADALTASSFLDNRKSHGYGYNGLGVLRSDNVNGSWCPRSNSSFEWVQISFPKATIVSRIEVYPGIDYNGNIGYLKAFQVVWRRSSTEEFSALTDSSNTEINFAALDGSASNGVSANVFLPNVNAKDIRIIPRSWRDSPCLRLELYGPDSDFQVPGPLTATDEDIGQSLRYHLRDVDRPSGVQIDPQSGFVTVRRRWIDFEMQQSLRFTAEVYDDSGLSDRVTSKTEVIDANDAPSYASTSYVLTENSGKGSVIGKFVAESIESTEKLNVQIVDPDCPFTFDRLSDKLVVQTPGKFDFEINSVMYCVLVITDDAQMPRSIYTTISIQLEDVNEAPVILTGQRGFIRENAAKGEFVMTIQTIDYDTNPTWSSLRFSLFNTSVFSVNSVTGDITILTPGVLDFETTSEVTIHVQVTDGGFLAARDMVYVSILNEEEAPQLSAAYDLIVQENGVVPRSLLLVKATDPDRISHDKLSFSLVENEQEFAVDGITGELVLLKPLDFEFVQLKNLTVNVAKRGTSLSVNSTINIVVADVNEPPELYTGTSIETSSHENLKEGVAIGVALSTFVWDPENNTLSYVLEASEYSPYFSLDGCNGQLRSKQALDYETMPRKVNLVVSVYDSGKARLGVPISVAVLDVNEPPVFQQTLHILAVEENAASKTVVGVVSASDPDTGNQLLYSIKSGDSSTFRIDSGIGEISASSTAILDFESRSSYTLQICATDSLLETCAEVVIKILDVNEPPSCHSEVRFVEENSPTGSIITPQFESIDADAGDLRLHPIFSLIDTEGVGGFRFDNASLILGSISLDYEARDVYRFQFSTCDTGGACNICNLTIHVMDVNEHPVVFNQDVQVVEGTNGSFYSFQAFDPDLKQSGTLSYEIADQSVAGLFSVERESGLVSVALPKLLDFETVQLHQAWINVRVTDKGTPSLTSIGHLMVQILDVNEVPTSVGILDLVVPENTTIGTILLTWDVRDDDVGQQLTYQVMSGAYAGLLSFRDNGSPDVSLEASLNFELMSQYEIMLRACDPYTMCTTTFLRLAVLDCNEPPSFFPNTTTNLEFAVASHATLGTVIGVLQAVDPDFGDVLTFSLVSSANFPTTNVKDGAGVFAVNPQSGELTVALLRSVQQLQTGNSFILIAKVADLKGLAVTTTIIVNVVANNVPPVCQTGILAYMDESAAAGTLVGSPLSSYVTDADIGTTFVFSLQHPFLSVNPSSGQLVVTSGSNLDFESSTQNSTSASVVVMDDGAYHNGLGTLATSCVVYVVALDVNEAPTTSNLSLSITEGTNSNPSLVLPTEMFTFPILSPQDDYIISKTSTGSYAVNSTRKTLPMGYDSFIRASVGIVLRFAGIQLPDVIGHLSMAQLRFTVPSGKIGPFSIQIRVINESTTSWSSNQSLENFGEAAFVTWSVEKELSATTIWSPSISSLLVDLVPNILSTNNVAFLITGGGIGEVSAFDRSAATAAVLEITVAQVSRESITGGIVSYADPDALDSVQFAIVKGNPPNPVFFVNKNSGEITANIDLLSYELQSNYELQISVTDRLGLAALSTIRIAVVDANEPPVVSEMVCYVAENTPTGSPICAIPASDPDRSELATGKLVYYLAQSSNNGEDTTFQIDPISGMLQVANSTLLNFEVRKKLVVTVCARDGGSPSLIGCGTTTVYITDINDAPATITPQKCEIDEYIYDYTDEQVGRLVGTAVCNLTVLDEDNSGSANTSWKNHVWQVVEADSGCPFNVSAQGQVVVSTPRSVSYEQQKVWSLLVQAMDLGGLSSTPQRIEISILDINEKPQINATTFYIDENSVAGTLATGIISVFDPDIRSDGQSDTPIVSLVEEVDTFNVANNKIQLQRDTLDFETKPSYVISVVATDKSGAKSNVQKINIVVNNVNEGPTIDPMQVSILENQPAMTKILPAVKAKDPDGDSVSFSLVSETPQGAITRAPTAFGIDTITGVLFQQVDQLNYEEAKEYALVVKARDTAGLFSTAIVTVIITDVNEAPSIRDQTVSIRENVSIVASVGQPFATMSSDPDLKNGLEVLTFTLTNASQSPFSIDSKSGQVITSAHLDFETVSVYNLRVRVMDLNGLSDESNFMVTILDVNEPPVIGPFSISVPENLVPGSILGDPIVAIDPEAGSKLYYDLIGTSDIVTACIRINSSTGQLSLKIDCSLDYEASTGSTLSVVVRVTDGEFTVSTKGTIYIIDVNEAPVLVASESTLLRENSVDETIVTLIVVEDPDVNEYHQFWICEQSHSNTFRIQPTGLNTAEIVVMDSSVLNYEKNPYLCVDACVKDRGNLTAKARYTINLVNVFEPPYFVQDIIQFTVEESIRVGSDIGSPLTRLVVDEENLNVDIGCSVEISIVNSTCGHRASFSVDSRGQITLSSGGLDYETMSTCVVYVLLPATSIYNANTSSLPLVDTITVVLTVTDVNEPPAFQQNLYQFGLAESSGEGALIGVLPATDVDTGDVLSFQLLNVETGYEGVFKVSVSGEITLAGLLDYEKKQSYQVSVRVLDRQGAYSDSSVVISITDTEEPPIFQASHYSFAIRENSPVQTVVGDVVAIDSDTYQNKTIIYNIISGNNFGAFAILSIAGDGKIVVGSQQALDYERQESYTLLVEATDSIQGGVRSFATVSVSIKDVNEAPQVHPVRVYIPEDAVIATPIFSSSALNETFTGKLFASDPDDKDTLTFTATDSTDTFSIDSVSGAVLSKRLLNFESNSYYSIYITATDEDNLSATEILEIIILDRNDVPIVTSTTFTLAENQLRDSVVGVTQITDEDFNQQHFFTLVETTLVLRDNSTEVRPNNDVVSVGLSSGSIQVLNESVFDYEVVRQVVIVITVSDDGNPIRQSAGSLTIDLTNENEQCAFPEVVLTLSISENVIGVAGHVLAIDPDANTSLSWGSLSYYMIDDEMSSNAVSLSNTGEVLVKTPLDFEIQRKIVFKVAAVDGGSLVCSTSVQLLVEDKNEPPVIQSDHFWVPESVDGNLDWVRAYDGSHARILVWDPENDTVTVSQNSSDYISVSDDGLIYLEKPVNYEVKSCYDLLVTATDSHGLQTSAIVRVEIVDLNEPPVFTPQPTLTIAEDASRGAVLGVVGSAYDPDEYDVVSYKLESATDRNGLSVDMFMIHSCDGEVRMSKSSALDYEANDRYVLTISAADRAGLKAFSKPLLVEVTDVNEPPQCRDEILSILENATANERFGPIEWSDPDSPIKNNITVFEVISDTDEIGNEIFEIQWGNDQYWMALQNSGRLDYESMNLYTVRVKIGDSFDSRNDPSATSVVSSLSSTCTITIHVLDVNEPPIVSSIIKREVEENAPLYVNVGLPIEVNDPDAADVLHYSNANHQTNPVPFTMDYNTGQLRVSGDLDYETQALYSINVIIEDSALNTITTLLEVSIIDINERPQLPRNCFVREDGITENRYEYNKDVCIEANEDVEVGALLHHFEALDPDSNQRLFYSVSETSNPFVRVVQNDDRSCELIYSRAIFDYESLKMHRVQLTVTDTGKGFLSDTVMVFIFIVDVNEPPSLLQASTLNLVIAENSVSGQLLGQLHGVDPEGDSFTFSLKGSSPVSNTIEIRDDGQIRTTGASIDYEALAKMNSLWAEPVLTIRGTINSFDAVSTAFTFVIAVVDVPEPPSFSFKQYSLAVHELASAGVIVGALQATDPDFNDTQRFTWDTTDAATKAASSVFDVDDKSGIISLIKKGVLDSETTPTYKLKTVVTDSTGLTDLSTVVLTIVNDNEPPSCPSLQCWVLENAAGVFKGLPGTQGLCQAEVQDLDIGQKHTFQLLSYPDSSIFSIDYASGVVRFTSGQQIYANFEVQSVYRLRYQANDIPDTGVSLSCSNEIVISVVDVNEAPAISGRQSLIVAEMSTDGTIVGTVNTIDEDNGDVLTFSLLDSYSPFTLETDTGVLRVANGSTINFESAPVMYITVAVTDREGLQVVATLTVTVLNVNDPPILQSANFTAAEYALSRNGDTFGTRNLELLGSLHCFDEDTSDELSFSLLDDTSAFVVETKSGMFYAETRNLDFETTRGYDLTIQCSDGQTTAISTFWVFVKNINEAPIVTGQVYRVNENTPIGTGIGFVSVSDVEHDDENFLTIVNDATRSSNTVSRLQDQAPVFTDSLDVEWMNIPEILQNAFIVTTSVSEPLSKVTLNLASSGDIFVLVEDDSDVIPAWISQNAFVKLEGQTITAQSSTSATTYEIYIRANSGGDFVIPDTTAFNMLCVFGAYPSPLEYFIHGSRSNWFDVSTSGELLLATVTLDYESIAAIDQPVQISVNVVDSGGLMGEATLSIYVDDVNEPPVIISCCFEITENPTIGSMIGELSGTDPDLSDQITFELAFPSTDISLTSSGNMSVRDSSLFDYERNSLVTVRVRATDRGGLVYEREIQIKVLDVNEPPIFQQSSYYFGVPENSASGLNFGTPIHAIDPDRGQTENLRYELVNKNDGGLPFRLESCSGQLAVQWDKLDYEGTNQYSFGVRVIDSGYPVALEAQVQVVVDILNVNEPPQFAESGSLVILENAPTGTFIGKIIATDPDQASVLTFRTNASNYVSITDSGELYAAEPFDYETMPILFISITVKDSSVYCDPTLDAASCKSMSTIMNAVVLIRNVNEPPSLTAGTFTILENLSPGSLVGKPVKVVDVDGTVGNSSGFWIKSGVSSGNASEFLIRSDGQLLTLVPMDFESKTEYELEIAYTDGEFTSFLDIKVSVLDENEPPSVVGGITGYVQENKPAGTTVLVAQFTDPDQTSANVFTLMDSYVPFRMDQLSGELQTTRALDYEKDPTTFNLNVRVCDAAHTSLCGSGFVTVNVLDVHEAPSMDDLICTQVENTAVVLTEQGASACTFIAIDPDKASCSFYSIVGSTSSFQLVHDTIVNGVATTKMLEPTLCTSGRVGLSWKASSLPDYEVLSQHVVTVRVSDETVKTTGFSADSRVIVNIVNANDCPTLAALSFTVRERSAAGTQIGYPLPGKDQDVADTLTYSIVKSNATSGLIGIDAMTGQLTAARAPSGSELVYPAQYTVTVSVTDSSVSRCSTTADIKVFTTKSNFAPVWSSTLPALFDINENSATGTQAGALISGFVEDPDNDVIQFTLQSKTDAYCADTFSVGLTSGAIALRAGIVLDFEQRRTYICTVAACDPFQMCSTHDVTVQVKNVNEAPVFNDQQYKFVVQENKAPNLALPRCLSATDPDEGDGYALTYTTSCTNATDCSLFSVKVEKDCSQARCARIIVKLSLNYEARRHYSFNLIAQDPGKLTAVTTIVIEVEDVNEIHSFVDFTTTKSVLENTAIGSAILRVTTTDPDMYSYPFGTIQYALSGMTPPGLNVFRIDSTTGDLIVNGAIDFEAVQAYTLTIEARDSSGINALVISKDLIVTVKNTEDTTVEAFELVADSSRKLSTIGGEKFILTGTNMGFKQRADGSVVIKLLTVQYGAYGTTSPYTATNCFLVNGNTGVECTSAPGVGANLYWNITLVMTVPTIGDTTFQASSSVPLASYGAPVIDSVECNTAFPTNGSSVDNIIIYGENLGSTQLSSSDAQPIVLYGSDFEVQNCKLHTSTRQYVTCRSVLGTGTNLPFTLVVRGQASATFATSCHYAAPIITAVTMANGLQTSGSATVVVNGSGFGCQGCANITVWYMNTLHSSELNDCTVVVDHIQLTCMSLPGAGGDFQWQISVDNQLSVLTSEIKTAYDLPQILEVMGFKDASTAGGTVFQIRGQNFGPDTAIFVDPVVEYSFDNLTILRAVHCKRQYTDPKNHNLIQCESVAGSGSFHSWRVTIEGQTSLWTTQNTSYAGPIVNKVFRPDGEAEIRTSGAQQVVITGKNFGIMNESVINRVTYGINGNEFTATNCSIVINHERILCTTAPGVGNRLAWIVTIDGMTSATPTISYAKPYITSLDGEGAVNALVRGGQTVIIRGGNFGPSDVAIDMISYGSSGRDYQVTEVIKHNDSTIVCTTTPGVGANLSWIVSVGDQESSLSTFTSSYAPPVVTSFYPTVALTDGSTQVTIIGENLGANVTFAASRMMFSPPQSSLSTRRIPTIAFGDFGNSNSSEYVVVRVPVGYGSGGSLQLLVGTTSVQKSALLPISYGLPLIESVFTDEGPSECLPSCIQLTITGTNFYTTGRVLVSKYPVTTSNFEAASYESSVDFSSWTHDTIIIPKYVGKLGYVTIVIGREKILSNSAPFSWDDPSILDWYTYSSTCGVLDCSTSYRLDGDTKLFQTEPIGTTGELNYLSATNGGATLSLYAKYVGRNPRISIGGSTCNNVVVTTPVIPSSVVLSGAISGVSSIRLISCSVPSGQGSMLALIVTRGTTLSSPRYFSYIPPSVDWVGSSATLSPTTGKMVTLTGANFGTNPIVSMTSSSNASALLTITTFDHSHATVNIPAGEGQNYTLKLIAGNQEKSTTFSYNPPVIGSIEVVDATTAGGSTMTIRGENFGTRALSNEHAVSLGDAFSCSIDSIDHDLILCTTSEGQGSGHDVVVTVSGHANVDKTKKFSYDPPVVYSISRNDGPTSGYTCSCTDPDQPCATLEAPIKCQYLEASSTSSSLDSYCVQTILDGVLQKVTLTVVEDVYSSNKAVYLSEETDLQLLYTGGFWQLLQNDESLYRASASTVSPPTTGWLDVTVDPPVDATMKVYPGSCSKTASRACPVGTELCERVAVTIVGKNFGVRSLGWHLELASSDGSIEPVKVTNDDIVYFSHSTIKFNLPPGQGISRIVNLTVSELQLVNKSVEFDYQTPELIGYETSTSNLSTCGGYTITLYGKNFGSARAKVLIGGRDARVDGQSSHPKACGSDTCEYSSSGPCIDIDTLVCYPSLYVVSPTFNFLDLCDDDKGTQIMCEAVDPAVDLAENLTSHSDFVIETTVPAGYGADLEVYVVVDSQPSNALTFSYNQPVITAQMPNQPDANGANAITIKGTDFGCFPNDAITISFASTDTVQPISRKLGAASSMSDLETAFHGESYRQLAETTTPADATNTSSNSTGTIVWNSSSELIWYPPKTKAGITSITLSVGGNVMSASSQTQLKFQCSPGYYRTSTEFCDECPEGATCAGGDEMPLAKPGYWREGEVVFACDPMYACLGANRCAVGYMDIRCGECEKNYHKLNAECNLCPDNKWGSVAIVVICLGVASIVSYLLTRKGVSLGLLSIGIDYFQTLSIFGNARISWPASLINLFSTLSAFNLNLELIAPECFAFQVSFVNKWFIIELFPLVVAATSLGIFAALYAYKRFIKRRRTRLTSHLPQLFGSTLVMMYYLFLYLTRTTLDVFNCVGTIPSDGKLYMVAIYTQCFKPGGIHMQLFPFAVLAFVVYSLGYPLFVLLTLSRNRALVMEDQLLRAMQRGTSRRTNPNCWVFRKKFSKLYYQFKPDYWYWMVLIILRKFLLAGIGLLFRQDPVFQLATATFVLFVNYALQVRCRPYMSAYETQRVLADYAKRVLLETRRAKAKGEAFIQPAHLRLEMHASTVTAWKSGHGDHGGSGVAGSAASPGIRGANEAILASQEPQNLVGYLWDHNTVEACLLFSASLVLLAGVMFESGRLGSSETGFTSASAQMLAIATTMLVVVSCVYFALVLITELVVALRPDYYKRITRVQKVFSSPRRHLKDDTETDHSKHRPAGDDDSDNDDDDELEMVATMTQNPLHFNRALAGARGRAMRARERDALAALQDIQRRGSNPRRNSPQHQSERGVLSDEENVSRRRRSQRRRGTKRDENLMAELTSAIEETDDVNKQRRGADD</sequence>
<feature type="region of interest" description="Disordered" evidence="3">
    <location>
        <begin position="7726"/>
        <end position="7796"/>
    </location>
</feature>
<feature type="domain" description="Cadherin" evidence="6">
    <location>
        <begin position="846"/>
        <end position="940"/>
    </location>
</feature>
<dbReference type="Pfam" id="PF00028">
    <property type="entry name" value="Cadherin"/>
    <property type="match status" value="12"/>
</dbReference>
<feature type="transmembrane region" description="Helical" evidence="4">
    <location>
        <begin position="7300"/>
        <end position="7319"/>
    </location>
</feature>
<dbReference type="SUPFAM" id="SSF49313">
    <property type="entry name" value="Cadherin-like"/>
    <property type="match status" value="40"/>
</dbReference>
<evidence type="ECO:0000256" key="2">
    <source>
        <dbReference type="ARBA" id="ARBA00022989"/>
    </source>
</evidence>
<feature type="compositionally biased region" description="Basic residues" evidence="3">
    <location>
        <begin position="7757"/>
        <end position="7767"/>
    </location>
</feature>
<feature type="domain" description="Cadherin" evidence="6">
    <location>
        <begin position="442"/>
        <end position="535"/>
    </location>
</feature>
<feature type="non-terminal residue" evidence="7">
    <location>
        <position position="1"/>
    </location>
</feature>
<feature type="domain" description="Cadherin" evidence="6">
    <location>
        <begin position="2835"/>
        <end position="2953"/>
    </location>
</feature>
<feature type="domain" description="Cadherin" evidence="6">
    <location>
        <begin position="3383"/>
        <end position="3487"/>
    </location>
</feature>
<evidence type="ECO:0000313" key="7">
    <source>
        <dbReference type="EMBL" id="ETO76176.1"/>
    </source>
</evidence>
<dbReference type="Proteomes" id="UP000028582">
    <property type="component" value="Unassembled WGS sequence"/>
</dbReference>
<feature type="domain" description="Cadherin" evidence="6">
    <location>
        <begin position="2402"/>
        <end position="2520"/>
    </location>
</feature>
<feature type="domain" description="Cadherin" evidence="6">
    <location>
        <begin position="3936"/>
        <end position="4035"/>
    </location>
</feature>
<dbReference type="PANTHER" id="PTHR24026">
    <property type="entry name" value="FAT ATYPICAL CADHERIN-RELATED"/>
    <property type="match status" value="1"/>
</dbReference>
<feature type="domain" description="Cadherin" evidence="6">
    <location>
        <begin position="3154"/>
        <end position="3262"/>
    </location>
</feature>
<feature type="domain" description="Cadherin" evidence="6">
    <location>
        <begin position="3085"/>
        <end position="3154"/>
    </location>
</feature>
<feature type="domain" description="Cadherin" evidence="6">
    <location>
        <begin position="1148"/>
        <end position="1259"/>
    </location>
</feature>
<keyword evidence="2 4" id="KW-1133">Transmembrane helix</keyword>
<feature type="compositionally biased region" description="Basic and acidic residues" evidence="3">
    <location>
        <begin position="7786"/>
        <end position="7796"/>
    </location>
</feature>
<proteinExistence type="predicted"/>
<feature type="transmembrane region" description="Helical" evidence="4">
    <location>
        <begin position="7574"/>
        <end position="7593"/>
    </location>
</feature>
<dbReference type="InterPro" id="IPR000421">
    <property type="entry name" value="FA58C"/>
</dbReference>
<feature type="domain" description="Cadherin" evidence="6">
    <location>
        <begin position="5130"/>
        <end position="5236"/>
    </location>
</feature>
<organism evidence="7 8">
    <name type="scientific">Phytophthora nicotianae P1976</name>
    <dbReference type="NCBI Taxonomy" id="1317066"/>
    <lineage>
        <taxon>Eukaryota</taxon>
        <taxon>Sar</taxon>
        <taxon>Stramenopiles</taxon>
        <taxon>Oomycota</taxon>
        <taxon>Peronosporomycetes</taxon>
        <taxon>Peronosporales</taxon>
        <taxon>Peronosporaceae</taxon>
        <taxon>Phytophthora</taxon>
    </lineage>
</organism>
<dbReference type="GO" id="GO:0005509">
    <property type="term" value="F:calcium ion binding"/>
    <property type="evidence" value="ECO:0007669"/>
    <property type="project" value="InterPro"/>
</dbReference>
<feature type="domain" description="Cadherin" evidence="6">
    <location>
        <begin position="4586"/>
        <end position="4694"/>
    </location>
</feature>
<dbReference type="PROSITE" id="PS50268">
    <property type="entry name" value="CADHERIN_2"/>
    <property type="match status" value="45"/>
</dbReference>
<feature type="transmembrane region" description="Helical" evidence="4">
    <location>
        <begin position="7613"/>
        <end position="7640"/>
    </location>
</feature>
<keyword evidence="4" id="KW-0472">Membrane</keyword>
<feature type="domain" description="Cadherin" evidence="6">
    <location>
        <begin position="1881"/>
        <end position="1984"/>
    </location>
</feature>
<dbReference type="InterPro" id="IPR015919">
    <property type="entry name" value="Cadherin-like_sf"/>
</dbReference>
<dbReference type="Gene3D" id="2.60.40.10">
    <property type="entry name" value="Immunoglobulins"/>
    <property type="match status" value="2"/>
</dbReference>
<feature type="domain" description="Cadherin" evidence="6">
    <location>
        <begin position="1983"/>
        <end position="2090"/>
    </location>
</feature>
<dbReference type="SUPFAM" id="SSF49785">
    <property type="entry name" value="Galactose-binding domain-like"/>
    <property type="match status" value="1"/>
</dbReference>
<feature type="transmembrane region" description="Helical" evidence="4">
    <location>
        <begin position="7265"/>
        <end position="7288"/>
    </location>
</feature>
<feature type="domain" description="Cadherin" evidence="6">
    <location>
        <begin position="3854"/>
        <end position="3936"/>
    </location>
</feature>